<evidence type="ECO:0000313" key="3">
    <source>
        <dbReference type="Proteomes" id="UP001515480"/>
    </source>
</evidence>
<gene>
    <name evidence="2" type="ORF">AB1Y20_022474</name>
</gene>
<name>A0AB34JJQ1_PRYPA</name>
<dbReference type="EMBL" id="JBGBPQ010000008">
    <property type="protein sequence ID" value="KAL1520914.1"/>
    <property type="molecule type" value="Genomic_DNA"/>
</dbReference>
<evidence type="ECO:0008006" key="4">
    <source>
        <dbReference type="Google" id="ProtNLM"/>
    </source>
</evidence>
<dbReference type="AlphaFoldDB" id="A0AB34JJQ1"/>
<proteinExistence type="predicted"/>
<reference evidence="2 3" key="1">
    <citation type="journal article" date="2024" name="Science">
        <title>Giant polyketide synthase enzymes in the biosynthesis of giant marine polyether toxins.</title>
        <authorList>
            <person name="Fallon T.R."/>
            <person name="Shende V.V."/>
            <person name="Wierzbicki I.H."/>
            <person name="Pendleton A.L."/>
            <person name="Watervoot N.F."/>
            <person name="Auber R.P."/>
            <person name="Gonzalez D.J."/>
            <person name="Wisecaver J.H."/>
            <person name="Moore B.S."/>
        </authorList>
    </citation>
    <scope>NUCLEOTIDE SEQUENCE [LARGE SCALE GENOMIC DNA]</scope>
    <source>
        <strain evidence="2 3">12B1</strain>
    </source>
</reference>
<evidence type="ECO:0000256" key="1">
    <source>
        <dbReference type="SAM" id="MobiDB-lite"/>
    </source>
</evidence>
<comment type="caution">
    <text evidence="2">The sequence shown here is derived from an EMBL/GenBank/DDBJ whole genome shotgun (WGS) entry which is preliminary data.</text>
</comment>
<organism evidence="2 3">
    <name type="scientific">Prymnesium parvum</name>
    <name type="common">Toxic golden alga</name>
    <dbReference type="NCBI Taxonomy" id="97485"/>
    <lineage>
        <taxon>Eukaryota</taxon>
        <taxon>Haptista</taxon>
        <taxon>Haptophyta</taxon>
        <taxon>Prymnesiophyceae</taxon>
        <taxon>Prymnesiales</taxon>
        <taxon>Prymnesiaceae</taxon>
        <taxon>Prymnesium</taxon>
    </lineage>
</organism>
<dbReference type="Gene3D" id="2.30.29.30">
    <property type="entry name" value="Pleckstrin-homology domain (PH domain)/Phosphotyrosine-binding domain (PTB)"/>
    <property type="match status" value="1"/>
</dbReference>
<feature type="region of interest" description="Disordered" evidence="1">
    <location>
        <begin position="58"/>
        <end position="95"/>
    </location>
</feature>
<keyword evidence="3" id="KW-1185">Reference proteome</keyword>
<evidence type="ECO:0000313" key="2">
    <source>
        <dbReference type="EMBL" id="KAL1520914.1"/>
    </source>
</evidence>
<sequence length="250" mass="27351">MKMADHSGKTRPPPATLDRLRAGCIVYKHDFHRTKRVRKLLFVDDSQGPGASAVLKWQNASGAPQPSPPPRSGLGIASPRPDSPAATPRRSASDGSSVSFVDIAQVCFGPYTRNFSRRSVEKRIDVCYRCFSLLLSSNNRSVDFAFEDEADIMPWLLGLQQLVCYYAPTPIDQSMIWTEPKLHVQILRLKLQAEAESKQCSLLDGLVDITRDVSRGVFSKHAVGTLSASAQSIAALDQVDVAAITPVQSV</sequence>
<dbReference type="InterPro" id="IPR011993">
    <property type="entry name" value="PH-like_dom_sf"/>
</dbReference>
<dbReference type="Proteomes" id="UP001515480">
    <property type="component" value="Unassembled WGS sequence"/>
</dbReference>
<protein>
    <recommendedName>
        <fullName evidence="4">PH domain-containing protein</fullName>
    </recommendedName>
</protein>
<accession>A0AB34JJQ1</accession>